<organism evidence="5 6">
    <name type="scientific">Sus scrofa</name>
    <name type="common">Pig</name>
    <dbReference type="NCBI Taxonomy" id="9823"/>
    <lineage>
        <taxon>Eukaryota</taxon>
        <taxon>Metazoa</taxon>
        <taxon>Chordata</taxon>
        <taxon>Craniata</taxon>
        <taxon>Vertebrata</taxon>
        <taxon>Euteleostomi</taxon>
        <taxon>Mammalia</taxon>
        <taxon>Eutheria</taxon>
        <taxon>Laurasiatheria</taxon>
        <taxon>Artiodactyla</taxon>
        <taxon>Suina</taxon>
        <taxon>Suidae</taxon>
        <taxon>Sus</taxon>
    </lineage>
</organism>
<reference evidence="5" key="1">
    <citation type="submission" date="2025-08" db="UniProtKB">
        <authorList>
            <consortium name="Ensembl"/>
        </authorList>
    </citation>
    <scope>IDENTIFICATION</scope>
</reference>
<dbReference type="InterPro" id="IPR036812">
    <property type="entry name" value="NAD(P)_OxRdtase_dom_sf"/>
</dbReference>
<evidence type="ECO:0000259" key="4">
    <source>
        <dbReference type="Pfam" id="PF00248"/>
    </source>
</evidence>
<dbReference type="InterPro" id="IPR005399">
    <property type="entry name" value="K_chnl_volt-dep_bsu_KCNAB-rel"/>
</dbReference>
<accession>A0A8D1LZ51</accession>
<dbReference type="InterPro" id="IPR023210">
    <property type="entry name" value="NADP_OxRdtase_dom"/>
</dbReference>
<dbReference type="GO" id="GO:0016491">
    <property type="term" value="F:oxidoreductase activity"/>
    <property type="evidence" value="ECO:0007669"/>
    <property type="project" value="UniProtKB-KW"/>
</dbReference>
<evidence type="ECO:0000313" key="6">
    <source>
        <dbReference type="Proteomes" id="UP000694571"/>
    </source>
</evidence>
<sequence>MQVNIEAEKHRLKKKNIEARVLSKKISSQAPNMLSGTRVKFKYKAVVMKGPGTDMPVHSHSLLKEKKKKKKGKKVRKLGKGDIRIACVCITMWVSWGKDLGKEFHDRMITLSYESGKNLKCTGELFEPKSATCLLGAIKKKRGWPRSSARITSQLYWKTKSETMRGLKRKHLPEPLKFSLQRLNLEYRDVKFASKPDWSTPMEEIVKEMTGAHSQGLVTYWDTKTWTAEEIIQPTNIAKKFNNLPPVTQKAPSHLFLQYRIKKELPAIKHKVGV</sequence>
<feature type="domain" description="NADP-dependent oxidoreductase" evidence="4">
    <location>
        <begin position="112"/>
        <end position="252"/>
    </location>
</feature>
<evidence type="ECO:0000256" key="1">
    <source>
        <dbReference type="ARBA" id="ARBA00006515"/>
    </source>
</evidence>
<dbReference type="Proteomes" id="UP000694571">
    <property type="component" value="Unplaced"/>
</dbReference>
<keyword evidence="2" id="KW-0521">NADP</keyword>
<dbReference type="PANTHER" id="PTHR43150:SF7">
    <property type="entry name" value="VOLTAGE-GATED POTASSIUM CHANNEL SUBUNIT BETA-1"/>
    <property type="match status" value="1"/>
</dbReference>
<proteinExistence type="inferred from homology"/>
<dbReference type="Ensembl" id="ENSSSCT00050038650.1">
    <property type="protein sequence ID" value="ENSSSCP00050016000.1"/>
    <property type="gene ID" value="ENSSSCG00050028704.1"/>
</dbReference>
<dbReference type="PANTHER" id="PTHR43150">
    <property type="entry name" value="HYPERKINETIC, ISOFORM M"/>
    <property type="match status" value="1"/>
</dbReference>
<name>A0A8D1LZ51_PIG</name>
<comment type="similarity">
    <text evidence="1">Belongs to the shaker potassium channel beta subunit family.</text>
</comment>
<dbReference type="AlphaFoldDB" id="A0A8D1LZ51"/>
<evidence type="ECO:0000256" key="3">
    <source>
        <dbReference type="ARBA" id="ARBA00023002"/>
    </source>
</evidence>
<keyword evidence="3" id="KW-0560">Oxidoreductase</keyword>
<dbReference type="Pfam" id="PF00248">
    <property type="entry name" value="Aldo_ket_red"/>
    <property type="match status" value="1"/>
</dbReference>
<evidence type="ECO:0000256" key="2">
    <source>
        <dbReference type="ARBA" id="ARBA00022857"/>
    </source>
</evidence>
<dbReference type="SUPFAM" id="SSF51430">
    <property type="entry name" value="NAD(P)-linked oxidoreductase"/>
    <property type="match status" value="1"/>
</dbReference>
<protein>
    <recommendedName>
        <fullName evidence="4">NADP-dependent oxidoreductase domain-containing protein</fullName>
    </recommendedName>
</protein>
<dbReference type="Gene3D" id="3.20.20.100">
    <property type="entry name" value="NADP-dependent oxidoreductase domain"/>
    <property type="match status" value="1"/>
</dbReference>
<evidence type="ECO:0000313" key="5">
    <source>
        <dbReference type="Ensembl" id="ENSSSCP00050016000.1"/>
    </source>
</evidence>